<sequence>MTCRSNQAITFALAFFAMGSQQAFAQSSVTLYGSLDAGLLYTSRTAGGGAHQFSMVDSGTSASEFGIRGSEDLGGGLKAIFVLESGISTSNGGFSNSNGNFFGRKAWFGIKGDFGTVQAGLQYSPFVLSIINSDPRNVSFFGSGAVVYVGNVLGTGYLNPNAVTYTSPDLAGLQGSAMLALGGTAGDFQAGRQYSARLKYDIHSLTIDAAFYSGNEGGTAAFTPLPTTIAFTGRTVGVGYALGNLTIKASFVNYKVAGSFDSRVFGGGLSYFVTPVFNLDAGAWYTSDGNNTVNHSVLTGAGIDYFMSKQTTLYGQVAFVNNHGKMKTGLSVNGALYAGEGSTAGAVIGIRHTF</sequence>
<proteinExistence type="predicted"/>
<evidence type="ECO:0000256" key="6">
    <source>
        <dbReference type="ARBA" id="ARBA00022729"/>
    </source>
</evidence>
<organism evidence="13 14">
    <name type="scientific">Burkholderia aenigmatica</name>
    <dbReference type="NCBI Taxonomy" id="2015348"/>
    <lineage>
        <taxon>Bacteria</taxon>
        <taxon>Pseudomonadati</taxon>
        <taxon>Pseudomonadota</taxon>
        <taxon>Betaproteobacteria</taxon>
        <taxon>Burkholderiales</taxon>
        <taxon>Burkholderiaceae</taxon>
        <taxon>Burkholderia</taxon>
        <taxon>Burkholderia cepacia complex</taxon>
    </lineage>
</organism>
<comment type="caution">
    <text evidence="13">The sequence shown here is derived from an EMBL/GenBank/DDBJ whole genome shotgun (WGS) entry which is preliminary data.</text>
</comment>
<evidence type="ECO:0000256" key="3">
    <source>
        <dbReference type="ARBA" id="ARBA00022448"/>
    </source>
</evidence>
<keyword evidence="10" id="KW-0998">Cell outer membrane</keyword>
<dbReference type="PANTHER" id="PTHR34501">
    <property type="entry name" value="PROTEIN YDDL-RELATED"/>
    <property type="match status" value="1"/>
</dbReference>
<dbReference type="InterPro" id="IPR033900">
    <property type="entry name" value="Gram_neg_porin_domain"/>
</dbReference>
<evidence type="ECO:0000256" key="9">
    <source>
        <dbReference type="ARBA" id="ARBA00023136"/>
    </source>
</evidence>
<evidence type="ECO:0000256" key="10">
    <source>
        <dbReference type="ARBA" id="ARBA00023237"/>
    </source>
</evidence>
<dbReference type="InterPro" id="IPR050298">
    <property type="entry name" value="Gram-neg_bact_OMP"/>
</dbReference>
<evidence type="ECO:0000259" key="12">
    <source>
        <dbReference type="Pfam" id="PF13609"/>
    </source>
</evidence>
<dbReference type="Pfam" id="PF13609">
    <property type="entry name" value="Porin_4"/>
    <property type="match status" value="1"/>
</dbReference>
<accession>A0ABY6Y2P6</accession>
<dbReference type="PRINTS" id="PR00182">
    <property type="entry name" value="ECOLNEIPORIN"/>
</dbReference>
<dbReference type="CDD" id="cd00342">
    <property type="entry name" value="gram_neg_porins"/>
    <property type="match status" value="1"/>
</dbReference>
<feature type="signal peptide" evidence="11">
    <location>
        <begin position="1"/>
        <end position="25"/>
    </location>
</feature>
<name>A0ABY6Y2P6_9BURK</name>
<dbReference type="PANTHER" id="PTHR34501:SF9">
    <property type="entry name" value="MAJOR OUTER MEMBRANE PROTEIN P.IA"/>
    <property type="match status" value="1"/>
</dbReference>
<evidence type="ECO:0000256" key="2">
    <source>
        <dbReference type="ARBA" id="ARBA00011233"/>
    </source>
</evidence>
<dbReference type="InterPro" id="IPR023614">
    <property type="entry name" value="Porin_dom_sf"/>
</dbReference>
<dbReference type="EMBL" id="CABVQG010000022">
    <property type="protein sequence ID" value="VWD05433.1"/>
    <property type="molecule type" value="Genomic_DNA"/>
</dbReference>
<comment type="subunit">
    <text evidence="2">Homotrimer.</text>
</comment>
<dbReference type="Gene3D" id="2.40.160.10">
    <property type="entry name" value="Porin"/>
    <property type="match status" value="1"/>
</dbReference>
<evidence type="ECO:0000313" key="13">
    <source>
        <dbReference type="EMBL" id="VWD05433.1"/>
    </source>
</evidence>
<gene>
    <name evidence="13" type="ORF">BLA17378_05536</name>
</gene>
<dbReference type="InterPro" id="IPR001702">
    <property type="entry name" value="Porin_Gram-ve"/>
</dbReference>
<keyword evidence="3" id="KW-0813">Transport</keyword>
<evidence type="ECO:0000313" key="14">
    <source>
        <dbReference type="Proteomes" id="UP000494120"/>
    </source>
</evidence>
<keyword evidence="6 11" id="KW-0732">Signal</keyword>
<evidence type="ECO:0000256" key="8">
    <source>
        <dbReference type="ARBA" id="ARBA00023114"/>
    </source>
</evidence>
<keyword evidence="9" id="KW-0472">Membrane</keyword>
<evidence type="ECO:0000256" key="7">
    <source>
        <dbReference type="ARBA" id="ARBA00023065"/>
    </source>
</evidence>
<evidence type="ECO:0000256" key="1">
    <source>
        <dbReference type="ARBA" id="ARBA00004571"/>
    </source>
</evidence>
<feature type="chain" id="PRO_5046054749" evidence="11">
    <location>
        <begin position="26"/>
        <end position="354"/>
    </location>
</feature>
<feature type="domain" description="Porin" evidence="12">
    <location>
        <begin position="12"/>
        <end position="324"/>
    </location>
</feature>
<keyword evidence="4" id="KW-1134">Transmembrane beta strand</keyword>
<comment type="subcellular location">
    <subcellularLocation>
        <location evidence="1">Cell outer membrane</location>
        <topology evidence="1">Multi-pass membrane protein</topology>
    </subcellularLocation>
</comment>
<evidence type="ECO:0000256" key="4">
    <source>
        <dbReference type="ARBA" id="ARBA00022452"/>
    </source>
</evidence>
<dbReference type="PRINTS" id="PR00184">
    <property type="entry name" value="NEISSPPORIN"/>
</dbReference>
<reference evidence="13 14" key="1">
    <citation type="submission" date="2019-09" db="EMBL/GenBank/DDBJ databases">
        <authorList>
            <person name="Depoorter E."/>
        </authorList>
    </citation>
    <scope>NUCLEOTIDE SEQUENCE [LARGE SCALE GENOMIC DNA]</scope>
    <source>
        <strain evidence="13 14">R-17378</strain>
    </source>
</reference>
<keyword evidence="5" id="KW-0812">Transmembrane</keyword>
<evidence type="ECO:0000256" key="11">
    <source>
        <dbReference type="SAM" id="SignalP"/>
    </source>
</evidence>
<dbReference type="InterPro" id="IPR002299">
    <property type="entry name" value="Porin_Neis"/>
</dbReference>
<keyword evidence="14" id="KW-1185">Reference proteome</keyword>
<dbReference type="Proteomes" id="UP000494120">
    <property type="component" value="Unassembled WGS sequence"/>
</dbReference>
<evidence type="ECO:0000256" key="5">
    <source>
        <dbReference type="ARBA" id="ARBA00022692"/>
    </source>
</evidence>
<dbReference type="SUPFAM" id="SSF56935">
    <property type="entry name" value="Porins"/>
    <property type="match status" value="1"/>
</dbReference>
<keyword evidence="8" id="KW-0626">Porin</keyword>
<keyword evidence="7" id="KW-0406">Ion transport</keyword>
<protein>
    <submittedName>
        <fullName evidence="13">Porin</fullName>
    </submittedName>
</protein>